<dbReference type="STRING" id="637905.SVI_2641"/>
<dbReference type="HOGENOM" id="CLU_289652_0_0_6"/>
<dbReference type="EMBL" id="AP011177">
    <property type="protein sequence ID" value="BAJ02612.1"/>
    <property type="molecule type" value="Genomic_DNA"/>
</dbReference>
<name>D4ZLR3_SHEVD</name>
<dbReference type="OrthoDB" id="5596796at2"/>
<dbReference type="Proteomes" id="UP000002350">
    <property type="component" value="Chromosome"/>
</dbReference>
<dbReference type="RefSeq" id="WP_013051915.1">
    <property type="nucleotide sequence ID" value="NC_014012.1"/>
</dbReference>
<dbReference type="AlphaFoldDB" id="D4ZLR3"/>
<proteinExistence type="predicted"/>
<dbReference type="KEGG" id="svo:SVI_2641"/>
<keyword evidence="2" id="KW-1185">Reference proteome</keyword>
<evidence type="ECO:0000313" key="1">
    <source>
        <dbReference type="EMBL" id="BAJ02612.1"/>
    </source>
</evidence>
<accession>D4ZLR3</accession>
<dbReference type="eggNOG" id="COG2982">
    <property type="taxonomic scope" value="Bacteria"/>
</dbReference>
<gene>
    <name evidence="1" type="ordered locus">SVI_2641</name>
</gene>
<sequence>MLAFTFSLFALVAILMTSYEKLLLSAANHYLVEYNTQINELSIRPTSLHHWQLPTLKLTVHDSEISITDLDVILDRNMSLFSLYSQLASSSGVMSLIEKISIKDIHGKLSQDILTNEGKHVDEQVPTLALDLNKLPQIDIGTTSLSLAGISASVLSLTIDHLTLDEDGKLSTAISRNGHAIFQLDAQLMEQEWQVSSRLVFDELDKLLTDITARDIDTSALAPLLALKQASERLGLVLSGSLESHATLDLKSADLKSAQLTSSHVLKQSSLTLMHFDELTLAPHSLSSSATAASPQDRIKFEIAGQLTDLTLTLQPFILEVSPSRQQVSSLLALIHNKKIIPLVATILESRTSVPQASEKKLGPEDEKQAIKVSFTLSKPLAYSFASQKVHLSHAQLMIRDAMVDASLSATKLSLQIPTQSQAFELETDWQFAASREQALLLSSLVPNELSSLPNSKTISDIKLGASSISLAGDIKIQTPTASDSQQLRLSIKPKLQAQVDSVKLIPAAVIQKSATNFAASPPLQLELNDLKLVSHDELVMTSSEINPVSLDIPRLTFSIGPTRYRQGIQTNLASASKEIGLDANSLKFTTSAMSHLLVNQQQVIEGLTSNHPDSRVDSTLALSAFTLESADVEFIQSTNSTTSLLVSTAMTRLTSQGQFVLQRMAHSAAKDEQAIQINVPSLHLAQLDNELMYKPVLSADQSEYLGTLSGLDISLEKPSSLMISDLSSTALSQMLSARLWHNVARYELNDAELTHHYIKNKRKRTEKMSGLYTASLSQVLDWNGVKLDTHENWQFDDLEFVSQHRLKPKVGTKTRASQLKLTGKLNLDSDISNILALVNKNYALPNSLSITGDARLRAEYELNKDDDSTQISIDFTPELTSLSGSINNLPFEQADIQASCHYQMEQLNQSATREPGGENINTLACPDIQFSAAAFNPGVLITDIKAQADFSISHDDKISISTGKEQDDEAETRILDTPDADKKPITTNTLSAANIQMQASGNLLGGRLLLPEFNLRLHDKSHGYLVLQGLEVEQLLAIQPQVGLYADGIFDGVLPVDLIKGKISINGGRLTSRAPGGLISVSGNPAVEQMRQSQPYLDFAFSTMEHLEYSELSSTLDMAPNGDAELKVNVKGKAKGIERPIHLNYSQEENMLQLLKSLQIGDKLQTQIEQSMN</sequence>
<organism evidence="1 2">
    <name type="scientific">Shewanella violacea (strain JCM 10179 / CIP 106290 / LMG 19151 / DSS12)</name>
    <dbReference type="NCBI Taxonomy" id="637905"/>
    <lineage>
        <taxon>Bacteria</taxon>
        <taxon>Pseudomonadati</taxon>
        <taxon>Pseudomonadota</taxon>
        <taxon>Gammaproteobacteria</taxon>
        <taxon>Alteromonadales</taxon>
        <taxon>Shewanellaceae</taxon>
        <taxon>Shewanella</taxon>
    </lineage>
</organism>
<reference evidence="2" key="1">
    <citation type="journal article" date="2010" name="Mol. Biosyst.">
        <title>Complete genome sequence and comparative analysis of Shewanella violacea, a psychrophilic and piezophilic bacterium from deep sea floor sediments.</title>
        <authorList>
            <person name="Aono E."/>
            <person name="Baba T."/>
            <person name="Ara T."/>
            <person name="Nishi T."/>
            <person name="Nakamichi T."/>
            <person name="Inamoto E."/>
            <person name="Toyonaga H."/>
            <person name="Hasegawa M."/>
            <person name="Takai Y."/>
            <person name="Okumura Y."/>
            <person name="Baba M."/>
            <person name="Tomita M."/>
            <person name="Kato C."/>
            <person name="Oshima T."/>
            <person name="Nakasone K."/>
            <person name="Mori H."/>
        </authorList>
    </citation>
    <scope>NUCLEOTIDE SEQUENCE [LARGE SCALE GENOMIC DNA]</scope>
    <source>
        <strain evidence="2">JCM 10179 / CIP 106290 / LMG 19151 / DSS12</strain>
    </source>
</reference>
<evidence type="ECO:0000313" key="2">
    <source>
        <dbReference type="Proteomes" id="UP000002350"/>
    </source>
</evidence>
<dbReference type="InterPro" id="IPR021730">
    <property type="entry name" value="YdbH"/>
</dbReference>
<protein>
    <submittedName>
        <fullName evidence="1">Uncharacterized protein</fullName>
    </submittedName>
</protein>
<dbReference type="Pfam" id="PF11739">
    <property type="entry name" value="YdbH-like"/>
    <property type="match status" value="1"/>
</dbReference>